<sequence length="70" mass="8556">MRSWTNTNFVLSHHQQAVKAVGKKLWDNNYSLKGWNSKHFGSVWWRFRFTFCFPKMHNICYYGPIAMIWR</sequence>
<dbReference type="EMBL" id="KK115033">
    <property type="protein sequence ID" value="KFM64018.1"/>
    <property type="molecule type" value="Genomic_DNA"/>
</dbReference>
<reference evidence="1 2" key="1">
    <citation type="submission" date="2013-11" db="EMBL/GenBank/DDBJ databases">
        <title>Genome sequencing of Stegodyphus mimosarum.</title>
        <authorList>
            <person name="Bechsgaard J."/>
        </authorList>
    </citation>
    <scope>NUCLEOTIDE SEQUENCE [LARGE SCALE GENOMIC DNA]</scope>
</reference>
<organism evidence="1 2">
    <name type="scientific">Stegodyphus mimosarum</name>
    <name type="common">African social velvet spider</name>
    <dbReference type="NCBI Taxonomy" id="407821"/>
    <lineage>
        <taxon>Eukaryota</taxon>
        <taxon>Metazoa</taxon>
        <taxon>Ecdysozoa</taxon>
        <taxon>Arthropoda</taxon>
        <taxon>Chelicerata</taxon>
        <taxon>Arachnida</taxon>
        <taxon>Araneae</taxon>
        <taxon>Araneomorphae</taxon>
        <taxon>Entelegynae</taxon>
        <taxon>Eresoidea</taxon>
        <taxon>Eresidae</taxon>
        <taxon>Stegodyphus</taxon>
    </lineage>
</organism>
<evidence type="ECO:0000313" key="1">
    <source>
        <dbReference type="EMBL" id="KFM64018.1"/>
    </source>
</evidence>
<protein>
    <submittedName>
        <fullName evidence="1">Uncharacterized protein</fullName>
    </submittedName>
</protein>
<feature type="non-terminal residue" evidence="1">
    <location>
        <position position="70"/>
    </location>
</feature>
<gene>
    <name evidence="1" type="ORF">X975_15545</name>
</gene>
<dbReference type="AlphaFoldDB" id="A0A087TFX9"/>
<dbReference type="Proteomes" id="UP000054359">
    <property type="component" value="Unassembled WGS sequence"/>
</dbReference>
<keyword evidence="2" id="KW-1185">Reference proteome</keyword>
<proteinExistence type="predicted"/>
<name>A0A087TFX9_STEMI</name>
<evidence type="ECO:0000313" key="2">
    <source>
        <dbReference type="Proteomes" id="UP000054359"/>
    </source>
</evidence>
<accession>A0A087TFX9</accession>